<dbReference type="FunFam" id="3.40.50.300:FF:000225">
    <property type="entry name" value="Thymidylate kinase"/>
    <property type="match status" value="1"/>
</dbReference>
<dbReference type="GO" id="GO:0006235">
    <property type="term" value="P:dTTP biosynthetic process"/>
    <property type="evidence" value="ECO:0007669"/>
    <property type="project" value="UniProtKB-UniRule"/>
</dbReference>
<name>A0A433RYT4_9BACL</name>
<protein>
    <recommendedName>
        <fullName evidence="3 11">Thymidylate kinase</fullName>
        <ecNumber evidence="2 11">2.7.4.9</ecNumber>
    </recommendedName>
    <alternativeName>
        <fullName evidence="11">dTMP kinase</fullName>
    </alternativeName>
</protein>
<dbReference type="HAMAP" id="MF_00165">
    <property type="entry name" value="Thymidylate_kinase"/>
    <property type="match status" value="1"/>
</dbReference>
<dbReference type="SUPFAM" id="SSF52540">
    <property type="entry name" value="P-loop containing nucleoside triphosphate hydrolases"/>
    <property type="match status" value="1"/>
</dbReference>
<evidence type="ECO:0000256" key="7">
    <source>
        <dbReference type="ARBA" id="ARBA00022777"/>
    </source>
</evidence>
<dbReference type="AlphaFoldDB" id="A0A433RYT4"/>
<keyword evidence="4 11" id="KW-0808">Transferase</keyword>
<dbReference type="InterPro" id="IPR018094">
    <property type="entry name" value="Thymidylate_kinase"/>
</dbReference>
<dbReference type="EC" id="2.7.4.9" evidence="2 11"/>
<keyword evidence="14" id="KW-1185">Reference proteome</keyword>
<dbReference type="GO" id="GO:0005829">
    <property type="term" value="C:cytosol"/>
    <property type="evidence" value="ECO:0007669"/>
    <property type="project" value="TreeGrafter"/>
</dbReference>
<evidence type="ECO:0000313" key="14">
    <source>
        <dbReference type="Proteomes" id="UP000288623"/>
    </source>
</evidence>
<evidence type="ECO:0000256" key="6">
    <source>
        <dbReference type="ARBA" id="ARBA00022741"/>
    </source>
</evidence>
<dbReference type="InterPro" id="IPR027417">
    <property type="entry name" value="P-loop_NTPase"/>
</dbReference>
<accession>A0A433RYT4</accession>
<keyword evidence="8 11" id="KW-0067">ATP-binding</keyword>
<evidence type="ECO:0000256" key="3">
    <source>
        <dbReference type="ARBA" id="ARBA00017144"/>
    </source>
</evidence>
<dbReference type="GO" id="GO:0006227">
    <property type="term" value="P:dUDP biosynthetic process"/>
    <property type="evidence" value="ECO:0007669"/>
    <property type="project" value="TreeGrafter"/>
</dbReference>
<keyword evidence="6 11" id="KW-0547">Nucleotide-binding</keyword>
<dbReference type="PANTHER" id="PTHR10344">
    <property type="entry name" value="THYMIDYLATE KINASE"/>
    <property type="match status" value="1"/>
</dbReference>
<evidence type="ECO:0000256" key="2">
    <source>
        <dbReference type="ARBA" id="ARBA00012980"/>
    </source>
</evidence>
<comment type="caution">
    <text evidence="13">The sequence shown here is derived from an EMBL/GenBank/DDBJ whole genome shotgun (WGS) entry which is preliminary data.</text>
</comment>
<evidence type="ECO:0000256" key="8">
    <source>
        <dbReference type="ARBA" id="ARBA00022840"/>
    </source>
</evidence>
<keyword evidence="5 11" id="KW-0545">Nucleotide biosynthesis</keyword>
<dbReference type="OrthoDB" id="9774907at2"/>
<evidence type="ECO:0000256" key="11">
    <source>
        <dbReference type="HAMAP-Rule" id="MF_00165"/>
    </source>
</evidence>
<dbReference type="EMBL" id="JTFC01000001">
    <property type="protein sequence ID" value="RUS58441.1"/>
    <property type="molecule type" value="Genomic_DNA"/>
</dbReference>
<feature type="domain" description="Thymidylate kinase-like" evidence="12">
    <location>
        <begin position="9"/>
        <end position="199"/>
    </location>
</feature>
<evidence type="ECO:0000256" key="5">
    <source>
        <dbReference type="ARBA" id="ARBA00022727"/>
    </source>
</evidence>
<gene>
    <name evidence="11" type="primary">tmk</name>
    <name evidence="13" type="ORF">QI30_00015</name>
</gene>
<proteinExistence type="inferred from homology"/>
<dbReference type="CDD" id="cd01672">
    <property type="entry name" value="TMPK"/>
    <property type="match status" value="1"/>
</dbReference>
<dbReference type="Proteomes" id="UP000288623">
    <property type="component" value="Unassembled WGS sequence"/>
</dbReference>
<dbReference type="Gene3D" id="3.40.50.300">
    <property type="entry name" value="P-loop containing nucleotide triphosphate hydrolases"/>
    <property type="match status" value="1"/>
</dbReference>
<dbReference type="PANTHER" id="PTHR10344:SF4">
    <property type="entry name" value="UMP-CMP KINASE 2, MITOCHONDRIAL"/>
    <property type="match status" value="1"/>
</dbReference>
<feature type="binding site" evidence="11">
    <location>
        <begin position="11"/>
        <end position="18"/>
    </location>
    <ligand>
        <name>ATP</name>
        <dbReference type="ChEBI" id="CHEBI:30616"/>
    </ligand>
</feature>
<dbReference type="NCBIfam" id="TIGR00041">
    <property type="entry name" value="DTMP_kinase"/>
    <property type="match status" value="1"/>
</dbReference>
<evidence type="ECO:0000256" key="4">
    <source>
        <dbReference type="ARBA" id="ARBA00022679"/>
    </source>
</evidence>
<keyword evidence="7 11" id="KW-0418">Kinase</keyword>
<dbReference type="GO" id="GO:0004798">
    <property type="term" value="F:dTMP kinase activity"/>
    <property type="evidence" value="ECO:0007669"/>
    <property type="project" value="UniProtKB-UniRule"/>
</dbReference>
<dbReference type="GO" id="GO:0005524">
    <property type="term" value="F:ATP binding"/>
    <property type="evidence" value="ECO:0007669"/>
    <property type="project" value="UniProtKB-UniRule"/>
</dbReference>
<comment type="similarity">
    <text evidence="1 11">Belongs to the thymidylate kinase family.</text>
</comment>
<evidence type="ECO:0000259" key="12">
    <source>
        <dbReference type="Pfam" id="PF02223"/>
    </source>
</evidence>
<evidence type="ECO:0000256" key="1">
    <source>
        <dbReference type="ARBA" id="ARBA00009776"/>
    </source>
</evidence>
<dbReference type="RefSeq" id="WP_126988923.1">
    <property type="nucleotide sequence ID" value="NZ_JTFC01000001.1"/>
</dbReference>
<reference evidence="13 14" key="1">
    <citation type="submission" date="2014-11" db="EMBL/GenBank/DDBJ databases">
        <title>Genome sequence and analysis of novel Kurthia sp.</title>
        <authorList>
            <person name="Lawson J.N."/>
            <person name="Gonzalez J.E."/>
            <person name="Rinauldi L."/>
            <person name="Xuan Z."/>
            <person name="Firman A."/>
            <person name="Shaddox L."/>
            <person name="Trudeau A."/>
            <person name="Shah S."/>
            <person name="Reiman D."/>
        </authorList>
    </citation>
    <scope>NUCLEOTIDE SEQUENCE [LARGE SCALE GENOMIC DNA]</scope>
    <source>
        <strain evidence="13 14">3B1D</strain>
    </source>
</reference>
<evidence type="ECO:0000256" key="9">
    <source>
        <dbReference type="ARBA" id="ARBA00048743"/>
    </source>
</evidence>
<dbReference type="GO" id="GO:0006233">
    <property type="term" value="P:dTDP biosynthetic process"/>
    <property type="evidence" value="ECO:0007669"/>
    <property type="project" value="InterPro"/>
</dbReference>
<dbReference type="InterPro" id="IPR039430">
    <property type="entry name" value="Thymidylate_kin-like_dom"/>
</dbReference>
<evidence type="ECO:0000256" key="10">
    <source>
        <dbReference type="ARBA" id="ARBA00057735"/>
    </source>
</evidence>
<comment type="function">
    <text evidence="10 11">Phosphorylation of dTMP to form dTDP in both de novo and salvage pathways of dTTP synthesis.</text>
</comment>
<dbReference type="Pfam" id="PF02223">
    <property type="entry name" value="Thymidylate_kin"/>
    <property type="match status" value="1"/>
</dbReference>
<sequence>MEKTVFITFEGPEGAGKTTVLKKIEERLTERGVDVVATREPGGSVIAEKIRHIILDKNHTEMDPRTEALLYAAARSQHFAETVEPALKEGKVVLCDRFIDSSLTYQGVGRNLGIDAVKAINEFAIGDRMPDVTVLFDLEPEVGLARINANAGREVNRLDKEDLAFHQSVHEAYLHLAERFPERIQVIDASKSLEEVVESAWQCIAPLV</sequence>
<organism evidence="13 14">
    <name type="scientific">Candidatus Kurthia intestinigallinarum</name>
    <dbReference type="NCBI Taxonomy" id="1562256"/>
    <lineage>
        <taxon>Bacteria</taxon>
        <taxon>Bacillati</taxon>
        <taxon>Bacillota</taxon>
        <taxon>Bacilli</taxon>
        <taxon>Bacillales</taxon>
        <taxon>Caryophanaceae</taxon>
        <taxon>Kurthia</taxon>
    </lineage>
</organism>
<evidence type="ECO:0000313" key="13">
    <source>
        <dbReference type="EMBL" id="RUS58441.1"/>
    </source>
</evidence>
<comment type="catalytic activity">
    <reaction evidence="9 11">
        <text>dTMP + ATP = dTDP + ADP</text>
        <dbReference type="Rhea" id="RHEA:13517"/>
        <dbReference type="ChEBI" id="CHEBI:30616"/>
        <dbReference type="ChEBI" id="CHEBI:58369"/>
        <dbReference type="ChEBI" id="CHEBI:63528"/>
        <dbReference type="ChEBI" id="CHEBI:456216"/>
        <dbReference type="EC" id="2.7.4.9"/>
    </reaction>
</comment>